<evidence type="ECO:0000313" key="2">
    <source>
        <dbReference type="EMBL" id="ACZ20842.1"/>
    </source>
</evidence>
<keyword evidence="3" id="KW-1185">Reference proteome</keyword>
<dbReference type="AlphaFoldDB" id="D1BC62"/>
<dbReference type="KEGG" id="ske:Sked_08910"/>
<dbReference type="InterPro" id="IPR007345">
    <property type="entry name" value="Polysacch_pyruvyl_Trfase"/>
</dbReference>
<gene>
    <name evidence="2" type="ordered locus">Sked_08910</name>
</gene>
<dbReference type="Pfam" id="PF04230">
    <property type="entry name" value="PS_pyruv_trans"/>
    <property type="match status" value="1"/>
</dbReference>
<evidence type="ECO:0000259" key="1">
    <source>
        <dbReference type="Pfam" id="PF04230"/>
    </source>
</evidence>
<evidence type="ECO:0000313" key="3">
    <source>
        <dbReference type="Proteomes" id="UP000000322"/>
    </source>
</evidence>
<dbReference type="eggNOG" id="COG2327">
    <property type="taxonomic scope" value="Bacteria"/>
</dbReference>
<dbReference type="HOGENOM" id="CLU_050032_0_0_11"/>
<accession>D1BC62</accession>
<dbReference type="STRING" id="446469.Sked_08910"/>
<dbReference type="Proteomes" id="UP000000322">
    <property type="component" value="Chromosome"/>
</dbReference>
<feature type="domain" description="Polysaccharide pyruvyl transferase" evidence="1">
    <location>
        <begin position="12"/>
        <end position="197"/>
    </location>
</feature>
<sequence length="372" mass="40554">MLYLVATPGHPNFGDEVIVRRWLETLATVEPGAQVWVDCPNPGPAAALLKDAHPDLHFTDTVFRLCWDAPGETPKEVEEFVTSALDHPWEAPRWIPGIDLLRTADVFHVVGGGYVNTIWPRHTGIVAVARWMKRAAEARVAATGLGLLPADDGADGLWREAAPSFDVLTVRDTESHELFQGAPQARLAPDDVFLGGLAPLYARNAASAPEFMVCVQDDLNESDDFTPVVETVASTLRAWGAAGKPIGVVECIPRVDRRIYDRLVPEFGDDLQFYSLWEILRDGFPAAPHQRWVSSRFHPHILAAAAGASGVTLSIREDYYDVKHAAVRRMGSDWGAVATGATATQAGGPGTLPERSTKHSKTLVQLAREIYG</sequence>
<reference evidence="2 3" key="1">
    <citation type="journal article" date="2009" name="Stand. Genomic Sci.">
        <title>Complete genome sequence of Sanguibacter keddieii type strain (ST-74).</title>
        <authorList>
            <person name="Ivanova N."/>
            <person name="Sikorski J."/>
            <person name="Sims D."/>
            <person name="Brettin T."/>
            <person name="Detter J.C."/>
            <person name="Han C."/>
            <person name="Lapidus A."/>
            <person name="Copeland A."/>
            <person name="Glavina Del Rio T."/>
            <person name="Nolan M."/>
            <person name="Chen F."/>
            <person name="Lucas S."/>
            <person name="Tice H."/>
            <person name="Cheng J.F."/>
            <person name="Bruce D."/>
            <person name="Goodwin L."/>
            <person name="Pitluck S."/>
            <person name="Pati A."/>
            <person name="Mavromatis K."/>
            <person name="Chen A."/>
            <person name="Palaniappan K."/>
            <person name="D'haeseleer P."/>
            <person name="Chain P."/>
            <person name="Bristow J."/>
            <person name="Eisen J.A."/>
            <person name="Markowitz V."/>
            <person name="Hugenholtz P."/>
            <person name="Goker M."/>
            <person name="Pukall R."/>
            <person name="Klenk H.P."/>
            <person name="Kyrpides N.C."/>
        </authorList>
    </citation>
    <scope>NUCLEOTIDE SEQUENCE [LARGE SCALE GENOMIC DNA]</scope>
    <source>
        <strain evidence="3">ATCC 51767 / DSM 10542 / NCFB 3025 / ST-74</strain>
    </source>
</reference>
<proteinExistence type="predicted"/>
<protein>
    <recommendedName>
        <fullName evidence="1">Polysaccharide pyruvyl transferase domain-containing protein</fullName>
    </recommendedName>
</protein>
<dbReference type="EMBL" id="CP001819">
    <property type="protein sequence ID" value="ACZ20842.1"/>
    <property type="molecule type" value="Genomic_DNA"/>
</dbReference>
<name>D1BC62_SANKS</name>
<organism evidence="2 3">
    <name type="scientific">Sanguibacter keddieii (strain ATCC 51767 / DSM 10542 / NCFB 3025 / ST-74)</name>
    <dbReference type="NCBI Taxonomy" id="446469"/>
    <lineage>
        <taxon>Bacteria</taxon>
        <taxon>Bacillati</taxon>
        <taxon>Actinomycetota</taxon>
        <taxon>Actinomycetes</taxon>
        <taxon>Micrococcales</taxon>
        <taxon>Sanguibacteraceae</taxon>
        <taxon>Sanguibacter</taxon>
    </lineage>
</organism>